<dbReference type="AlphaFoldDB" id="A0A0W0FYH5"/>
<gene>
    <name evidence="2" type="ORF">WG66_6007</name>
</gene>
<name>A0A0W0FYH5_MONRR</name>
<evidence type="ECO:0000256" key="1">
    <source>
        <dbReference type="SAM" id="MobiDB-lite"/>
    </source>
</evidence>
<dbReference type="EMBL" id="LATX01001466">
    <property type="protein sequence ID" value="KTB41407.1"/>
    <property type="molecule type" value="Genomic_DNA"/>
</dbReference>
<protein>
    <submittedName>
        <fullName evidence="2">Uncharacterized protein</fullName>
    </submittedName>
</protein>
<reference evidence="2 3" key="1">
    <citation type="submission" date="2015-12" db="EMBL/GenBank/DDBJ databases">
        <title>Draft genome sequence of Moniliophthora roreri, the causal agent of frosty pod rot of cacao.</title>
        <authorList>
            <person name="Aime M.C."/>
            <person name="Diaz-Valderrama J.R."/>
            <person name="Kijpornyongpan T."/>
            <person name="Phillips-Mora W."/>
        </authorList>
    </citation>
    <scope>NUCLEOTIDE SEQUENCE [LARGE SCALE GENOMIC DNA]</scope>
    <source>
        <strain evidence="2 3">MCA 2952</strain>
    </source>
</reference>
<organism evidence="2 3">
    <name type="scientific">Moniliophthora roreri</name>
    <name type="common">Frosty pod rot fungus</name>
    <name type="synonym">Monilia roreri</name>
    <dbReference type="NCBI Taxonomy" id="221103"/>
    <lineage>
        <taxon>Eukaryota</taxon>
        <taxon>Fungi</taxon>
        <taxon>Dikarya</taxon>
        <taxon>Basidiomycota</taxon>
        <taxon>Agaricomycotina</taxon>
        <taxon>Agaricomycetes</taxon>
        <taxon>Agaricomycetidae</taxon>
        <taxon>Agaricales</taxon>
        <taxon>Marasmiineae</taxon>
        <taxon>Marasmiaceae</taxon>
        <taxon>Moniliophthora</taxon>
    </lineage>
</organism>
<dbReference type="Proteomes" id="UP000054988">
    <property type="component" value="Unassembled WGS sequence"/>
</dbReference>
<evidence type="ECO:0000313" key="3">
    <source>
        <dbReference type="Proteomes" id="UP000054988"/>
    </source>
</evidence>
<feature type="region of interest" description="Disordered" evidence="1">
    <location>
        <begin position="1"/>
        <end position="25"/>
    </location>
</feature>
<proteinExistence type="predicted"/>
<evidence type="ECO:0000313" key="2">
    <source>
        <dbReference type="EMBL" id="KTB41407.1"/>
    </source>
</evidence>
<comment type="caution">
    <text evidence="2">The sequence shown here is derived from an EMBL/GenBank/DDBJ whole genome shotgun (WGS) entry which is preliminary data.</text>
</comment>
<sequence>MPPCKQQRHEEHEYEDAIEDDSTHKQTFLHDIDEHRVHTTSQTVSWPTIPLFNETQTLPTGITTSFEDAPPRVELGGDQVYAEDELEEVQTQCQKLLQEYRPQFEQAAYLIMGQEACSQVGDPCSCGQKDHN</sequence>
<accession>A0A0W0FYH5</accession>